<sequence length="231" mass="24117">MSQGSYTQDSAGYQQYALTVADFSAKVPSQLSLDEAASLPSATIAAAFGLYGEVNEAGPGSAGLTPPWEAGGRGKYSGKPIFISGGSSSVGQLVIQFATLSGFSPIIVTASPHNESLLKSLGATHVIDRSLQAEALRSAVSAVMIAQLEIIFDAVSVNDSQQTAYDLLAPGGTLVLTLPPTIRADRESHKRAFYIMGFIHGDIKPNPVKVIPGGLNGIVARWKKAESVVRS</sequence>
<evidence type="ECO:0000313" key="2">
    <source>
        <dbReference type="EMBL" id="EPQ55127.1"/>
    </source>
</evidence>
<dbReference type="GO" id="GO:0016651">
    <property type="term" value="F:oxidoreductase activity, acting on NAD(P)H"/>
    <property type="evidence" value="ECO:0007669"/>
    <property type="project" value="InterPro"/>
</dbReference>
<dbReference type="AlphaFoldDB" id="S7Q6I7"/>
<dbReference type="InterPro" id="IPR036291">
    <property type="entry name" value="NAD(P)-bd_dom_sf"/>
</dbReference>
<dbReference type="HOGENOM" id="CLU_026673_16_5_1"/>
<feature type="domain" description="Alcohol dehydrogenase-like C-terminal" evidence="1">
    <location>
        <begin position="90"/>
        <end position="176"/>
    </location>
</feature>
<evidence type="ECO:0000259" key="1">
    <source>
        <dbReference type="Pfam" id="PF00107"/>
    </source>
</evidence>
<dbReference type="Proteomes" id="UP000030669">
    <property type="component" value="Unassembled WGS sequence"/>
</dbReference>
<evidence type="ECO:0000313" key="3">
    <source>
        <dbReference type="Proteomes" id="UP000030669"/>
    </source>
</evidence>
<dbReference type="InterPro" id="IPR013149">
    <property type="entry name" value="ADH-like_C"/>
</dbReference>
<keyword evidence="3" id="KW-1185">Reference proteome</keyword>
<protein>
    <submittedName>
        <fullName evidence="2">NAD P-binding protein</fullName>
    </submittedName>
</protein>
<dbReference type="Gene3D" id="3.40.50.720">
    <property type="entry name" value="NAD(P)-binding Rossmann-like Domain"/>
    <property type="match status" value="1"/>
</dbReference>
<dbReference type="InterPro" id="IPR047122">
    <property type="entry name" value="Trans-enoyl_RdTase-like"/>
</dbReference>
<gene>
    <name evidence="2" type="ORF">GLOTRDRAFT_129420</name>
</gene>
<dbReference type="eggNOG" id="KOG1198">
    <property type="taxonomic scope" value="Eukaryota"/>
</dbReference>
<organism evidence="2 3">
    <name type="scientific">Gloeophyllum trabeum (strain ATCC 11539 / FP-39264 / Madison 617)</name>
    <name type="common">Brown rot fungus</name>
    <dbReference type="NCBI Taxonomy" id="670483"/>
    <lineage>
        <taxon>Eukaryota</taxon>
        <taxon>Fungi</taxon>
        <taxon>Dikarya</taxon>
        <taxon>Basidiomycota</taxon>
        <taxon>Agaricomycotina</taxon>
        <taxon>Agaricomycetes</taxon>
        <taxon>Gloeophyllales</taxon>
        <taxon>Gloeophyllaceae</taxon>
        <taxon>Gloeophyllum</taxon>
    </lineage>
</organism>
<dbReference type="KEGG" id="gtr:GLOTRDRAFT_129420"/>
<dbReference type="Gene3D" id="3.90.180.10">
    <property type="entry name" value="Medium-chain alcohol dehydrogenases, catalytic domain"/>
    <property type="match status" value="1"/>
</dbReference>
<dbReference type="Pfam" id="PF00107">
    <property type="entry name" value="ADH_zinc_N"/>
    <property type="match status" value="1"/>
</dbReference>
<reference evidence="2 3" key="1">
    <citation type="journal article" date="2012" name="Science">
        <title>The Paleozoic origin of enzymatic lignin decomposition reconstructed from 31 fungal genomes.</title>
        <authorList>
            <person name="Floudas D."/>
            <person name="Binder M."/>
            <person name="Riley R."/>
            <person name="Barry K."/>
            <person name="Blanchette R.A."/>
            <person name="Henrissat B."/>
            <person name="Martinez A.T."/>
            <person name="Otillar R."/>
            <person name="Spatafora J.W."/>
            <person name="Yadav J.S."/>
            <person name="Aerts A."/>
            <person name="Benoit I."/>
            <person name="Boyd A."/>
            <person name="Carlson A."/>
            <person name="Copeland A."/>
            <person name="Coutinho P.M."/>
            <person name="de Vries R.P."/>
            <person name="Ferreira P."/>
            <person name="Findley K."/>
            <person name="Foster B."/>
            <person name="Gaskell J."/>
            <person name="Glotzer D."/>
            <person name="Gorecki P."/>
            <person name="Heitman J."/>
            <person name="Hesse C."/>
            <person name="Hori C."/>
            <person name="Igarashi K."/>
            <person name="Jurgens J.A."/>
            <person name="Kallen N."/>
            <person name="Kersten P."/>
            <person name="Kohler A."/>
            <person name="Kuees U."/>
            <person name="Kumar T.K.A."/>
            <person name="Kuo A."/>
            <person name="LaButti K."/>
            <person name="Larrondo L.F."/>
            <person name="Lindquist E."/>
            <person name="Ling A."/>
            <person name="Lombard V."/>
            <person name="Lucas S."/>
            <person name="Lundell T."/>
            <person name="Martin R."/>
            <person name="McLaughlin D.J."/>
            <person name="Morgenstern I."/>
            <person name="Morin E."/>
            <person name="Murat C."/>
            <person name="Nagy L.G."/>
            <person name="Nolan M."/>
            <person name="Ohm R.A."/>
            <person name="Patyshakuliyeva A."/>
            <person name="Rokas A."/>
            <person name="Ruiz-Duenas F.J."/>
            <person name="Sabat G."/>
            <person name="Salamov A."/>
            <person name="Samejima M."/>
            <person name="Schmutz J."/>
            <person name="Slot J.C."/>
            <person name="St John F."/>
            <person name="Stenlid J."/>
            <person name="Sun H."/>
            <person name="Sun S."/>
            <person name="Syed K."/>
            <person name="Tsang A."/>
            <person name="Wiebenga A."/>
            <person name="Young D."/>
            <person name="Pisabarro A."/>
            <person name="Eastwood D.C."/>
            <person name="Martin F."/>
            <person name="Cullen D."/>
            <person name="Grigoriev I.V."/>
            <person name="Hibbett D.S."/>
        </authorList>
    </citation>
    <scope>NUCLEOTIDE SEQUENCE [LARGE SCALE GENOMIC DNA]</scope>
    <source>
        <strain evidence="2 3">ATCC 11539</strain>
    </source>
</reference>
<dbReference type="PANTHER" id="PTHR45348:SF2">
    <property type="entry name" value="ZINC-TYPE ALCOHOL DEHYDROGENASE-LIKE PROTEIN C2E1P3.01"/>
    <property type="match status" value="1"/>
</dbReference>
<name>S7Q6I7_GLOTA</name>
<proteinExistence type="predicted"/>
<dbReference type="GeneID" id="19301933"/>
<dbReference type="EMBL" id="KB469302">
    <property type="protein sequence ID" value="EPQ55127.1"/>
    <property type="molecule type" value="Genomic_DNA"/>
</dbReference>
<dbReference type="RefSeq" id="XP_007866292.1">
    <property type="nucleotide sequence ID" value="XM_007868101.1"/>
</dbReference>
<dbReference type="OMA" id="KKQGQWI"/>
<dbReference type="OrthoDB" id="3233595at2759"/>
<dbReference type="SUPFAM" id="SSF51735">
    <property type="entry name" value="NAD(P)-binding Rossmann-fold domains"/>
    <property type="match status" value="1"/>
</dbReference>
<dbReference type="PANTHER" id="PTHR45348">
    <property type="entry name" value="HYPOTHETICAL OXIDOREDUCTASE (EUROFUNG)"/>
    <property type="match status" value="1"/>
</dbReference>
<accession>S7Q6I7</accession>